<dbReference type="FunFam" id="1.10.1450.10:FF:000013">
    <property type="entry name" value="Tetraspanin"/>
    <property type="match status" value="1"/>
</dbReference>
<comment type="similarity">
    <text evidence="2 8">Belongs to the tetraspanin (TM4SF) family.</text>
</comment>
<evidence type="ECO:0000256" key="5">
    <source>
        <dbReference type="ARBA" id="ARBA00023136"/>
    </source>
</evidence>
<keyword evidence="3 8" id="KW-0812">Transmembrane</keyword>
<evidence type="ECO:0000256" key="7">
    <source>
        <dbReference type="PIRSR" id="PIRSR002419-1"/>
    </source>
</evidence>
<comment type="caution">
    <text evidence="9">The sequence shown here is derived from an EMBL/GenBank/DDBJ whole genome shotgun (WGS) entry which is preliminary data.</text>
</comment>
<dbReference type="InterPro" id="IPR008952">
    <property type="entry name" value="Tetraspanin_EC2_sf"/>
</dbReference>
<feature type="transmembrane region" description="Helical" evidence="8">
    <location>
        <begin position="89"/>
        <end position="113"/>
    </location>
</feature>
<keyword evidence="10" id="KW-1185">Reference proteome</keyword>
<proteinExistence type="inferred from homology"/>
<evidence type="ECO:0000256" key="6">
    <source>
        <dbReference type="ARBA" id="ARBA00023180"/>
    </source>
</evidence>
<keyword evidence="5 8" id="KW-0472">Membrane</keyword>
<reference evidence="9 10" key="1">
    <citation type="submission" date="2022-05" db="EMBL/GenBank/DDBJ databases">
        <title>A multi-omics perspective on studying reproductive biology in Daphnia sinensis.</title>
        <authorList>
            <person name="Jia J."/>
        </authorList>
    </citation>
    <scope>NUCLEOTIDE SEQUENCE [LARGE SCALE GENOMIC DNA]</scope>
    <source>
        <strain evidence="9 10">WSL</strain>
    </source>
</reference>
<dbReference type="Pfam" id="PF00335">
    <property type="entry name" value="Tetraspanin"/>
    <property type="match status" value="1"/>
</dbReference>
<feature type="disulfide bond" evidence="7">
    <location>
        <begin position="152"/>
        <end position="172"/>
    </location>
</feature>
<feature type="transmembrane region" description="Helical" evidence="8">
    <location>
        <begin position="204"/>
        <end position="230"/>
    </location>
</feature>
<keyword evidence="6" id="KW-0325">Glycoprotein</keyword>
<dbReference type="Proteomes" id="UP000820818">
    <property type="component" value="Linkage Group LG2"/>
</dbReference>
<dbReference type="EMBL" id="WJBH02000002">
    <property type="protein sequence ID" value="KAI9563245.1"/>
    <property type="molecule type" value="Genomic_DNA"/>
</dbReference>
<sequence>MPARFQSGWTLAFMKILLVVFDFALWVFGCAVLAAGIWMKFEVHKFIDVNPSNPVASHVAIFFMSVGIAIALVGLMSCYCTLSGNPILLYLYSAFLGVVLVVQISIGIAAFAYQDAIKVSFKNGLKNSMKNYRNVEANRDAVDTMQATLKCCGVESYEDWKDYGLPVPNSCCKVQNCNPKNPAMINEVGCYTTVVTFISSSGKLIGIICLAVAGFHILGLILTCTLASCINKWKYETIL</sequence>
<evidence type="ECO:0000313" key="10">
    <source>
        <dbReference type="Proteomes" id="UP000820818"/>
    </source>
</evidence>
<name>A0AAD5LI99_9CRUS</name>
<comment type="subcellular location">
    <subcellularLocation>
        <location evidence="1 8">Membrane</location>
        <topology evidence="1 8">Multi-pass membrane protein</topology>
    </subcellularLocation>
</comment>
<evidence type="ECO:0000256" key="1">
    <source>
        <dbReference type="ARBA" id="ARBA00004141"/>
    </source>
</evidence>
<gene>
    <name evidence="9" type="ORF">GHT06_010703</name>
</gene>
<organism evidence="9 10">
    <name type="scientific">Daphnia sinensis</name>
    <dbReference type="NCBI Taxonomy" id="1820382"/>
    <lineage>
        <taxon>Eukaryota</taxon>
        <taxon>Metazoa</taxon>
        <taxon>Ecdysozoa</taxon>
        <taxon>Arthropoda</taxon>
        <taxon>Crustacea</taxon>
        <taxon>Branchiopoda</taxon>
        <taxon>Diplostraca</taxon>
        <taxon>Cladocera</taxon>
        <taxon>Anomopoda</taxon>
        <taxon>Daphniidae</taxon>
        <taxon>Daphnia</taxon>
        <taxon>Daphnia similis group</taxon>
    </lineage>
</organism>
<dbReference type="InterPro" id="IPR000301">
    <property type="entry name" value="Tetraspanin_animals"/>
</dbReference>
<protein>
    <recommendedName>
        <fullName evidence="8">Tetraspanin</fullName>
    </recommendedName>
</protein>
<evidence type="ECO:0000256" key="2">
    <source>
        <dbReference type="ARBA" id="ARBA00006840"/>
    </source>
</evidence>
<dbReference type="InterPro" id="IPR018499">
    <property type="entry name" value="Tetraspanin/Peripherin"/>
</dbReference>
<feature type="transmembrane region" description="Helical" evidence="8">
    <location>
        <begin position="59"/>
        <end position="82"/>
    </location>
</feature>
<keyword evidence="7" id="KW-1015">Disulfide bond</keyword>
<dbReference type="Gene3D" id="1.10.1450.10">
    <property type="entry name" value="Tetraspanin"/>
    <property type="match status" value="1"/>
</dbReference>
<dbReference type="AlphaFoldDB" id="A0AAD5LI99"/>
<accession>A0AAD5LI99</accession>
<keyword evidence="4 8" id="KW-1133">Transmembrane helix</keyword>
<dbReference type="SUPFAM" id="SSF48652">
    <property type="entry name" value="Tetraspanin"/>
    <property type="match status" value="1"/>
</dbReference>
<feature type="transmembrane region" description="Helical" evidence="8">
    <location>
        <begin position="12"/>
        <end position="39"/>
    </location>
</feature>
<evidence type="ECO:0000256" key="4">
    <source>
        <dbReference type="ARBA" id="ARBA00022989"/>
    </source>
</evidence>
<feature type="disulfide bond" evidence="7">
    <location>
        <begin position="151"/>
        <end position="190"/>
    </location>
</feature>
<dbReference type="PANTHER" id="PTHR19282:SF252">
    <property type="entry name" value="TETRASPANIN"/>
    <property type="match status" value="1"/>
</dbReference>
<dbReference type="CDD" id="cd03127">
    <property type="entry name" value="tetraspanin_LEL"/>
    <property type="match status" value="1"/>
</dbReference>
<dbReference type="PANTHER" id="PTHR19282">
    <property type="entry name" value="TETRASPANIN"/>
    <property type="match status" value="1"/>
</dbReference>
<dbReference type="PRINTS" id="PR00259">
    <property type="entry name" value="TMFOUR"/>
</dbReference>
<evidence type="ECO:0000313" key="9">
    <source>
        <dbReference type="EMBL" id="KAI9563245.1"/>
    </source>
</evidence>
<evidence type="ECO:0000256" key="3">
    <source>
        <dbReference type="ARBA" id="ARBA00022692"/>
    </source>
</evidence>
<dbReference type="PIRSF" id="PIRSF002419">
    <property type="entry name" value="Tetraspanin"/>
    <property type="match status" value="1"/>
</dbReference>
<evidence type="ECO:0000256" key="8">
    <source>
        <dbReference type="RuleBase" id="RU361218"/>
    </source>
</evidence>
<dbReference type="GO" id="GO:0005886">
    <property type="term" value="C:plasma membrane"/>
    <property type="evidence" value="ECO:0007669"/>
    <property type="project" value="TreeGrafter"/>
</dbReference>